<dbReference type="AlphaFoldDB" id="A0AAI8HKW7"/>
<sequence length="76" mass="8708">MLFFIGKFILLFLFCTLVYYLFKVVYYNVGKKVALNASEGTKANWVANVLIKNGTKLTDGDYFMVAVVTTLWLVLR</sequence>
<keyword evidence="3" id="KW-1185">Reference proteome</keyword>
<evidence type="ECO:0000256" key="1">
    <source>
        <dbReference type="SAM" id="Phobius"/>
    </source>
</evidence>
<dbReference type="KEGG" id="bsia:CWD84_03185"/>
<keyword evidence="1" id="KW-0812">Transmembrane</keyword>
<gene>
    <name evidence="2" type="ORF">CWD84_03185</name>
</gene>
<keyword evidence="1" id="KW-0472">Membrane</keyword>
<protein>
    <submittedName>
        <fullName evidence="2">Uncharacterized protein</fullName>
    </submittedName>
</protein>
<dbReference type="EMBL" id="CP025001">
    <property type="protein sequence ID" value="AUJ75903.1"/>
    <property type="molecule type" value="Genomic_DNA"/>
</dbReference>
<name>A0AAI8HKW7_9BACI</name>
<accession>A0AAI8HKW7</accession>
<reference evidence="2 3" key="1">
    <citation type="submission" date="2017-11" db="EMBL/GenBank/DDBJ databases">
        <title>Genome sequence and genome mining of multiple bioactive secondary metabolites from a deep sea-derived Bacillus siamensis SCSIO 05746.</title>
        <authorList>
            <person name="Pan H.-Q."/>
            <person name="Ju J.-H."/>
        </authorList>
    </citation>
    <scope>NUCLEOTIDE SEQUENCE [LARGE SCALE GENOMIC DNA]</scope>
    <source>
        <strain evidence="2 3">SCSIO 05746</strain>
    </source>
</reference>
<proteinExistence type="predicted"/>
<organism evidence="2 3">
    <name type="scientific">Bacillus siamensis</name>
    <dbReference type="NCBI Taxonomy" id="659243"/>
    <lineage>
        <taxon>Bacteria</taxon>
        <taxon>Bacillati</taxon>
        <taxon>Bacillota</taxon>
        <taxon>Bacilli</taxon>
        <taxon>Bacillales</taxon>
        <taxon>Bacillaceae</taxon>
        <taxon>Bacillus</taxon>
        <taxon>Bacillus amyloliquefaciens group</taxon>
    </lineage>
</organism>
<evidence type="ECO:0000313" key="3">
    <source>
        <dbReference type="Proteomes" id="UP000234366"/>
    </source>
</evidence>
<keyword evidence="1" id="KW-1133">Transmembrane helix</keyword>
<dbReference type="Proteomes" id="UP000234366">
    <property type="component" value="Chromosome"/>
</dbReference>
<evidence type="ECO:0000313" key="2">
    <source>
        <dbReference type="EMBL" id="AUJ75903.1"/>
    </source>
</evidence>
<feature type="transmembrane region" description="Helical" evidence="1">
    <location>
        <begin position="6"/>
        <end position="22"/>
    </location>
</feature>